<keyword evidence="3" id="KW-0547">Nucleotide-binding</keyword>
<dbReference type="GO" id="GO:0016887">
    <property type="term" value="F:ATP hydrolysis activity"/>
    <property type="evidence" value="ECO:0007669"/>
    <property type="project" value="InterPro"/>
</dbReference>
<evidence type="ECO:0000259" key="6">
    <source>
        <dbReference type="PROSITE" id="PS50893"/>
    </source>
</evidence>
<dbReference type="AlphaFoldDB" id="W4LBG6"/>
<keyword evidence="2" id="KW-0813">Transport</keyword>
<keyword evidence="4" id="KW-0067">ATP-binding</keyword>
<organism evidence="7 8">
    <name type="scientific">Entotheonella factor</name>
    <dbReference type="NCBI Taxonomy" id="1429438"/>
    <lineage>
        <taxon>Bacteria</taxon>
        <taxon>Pseudomonadati</taxon>
        <taxon>Nitrospinota/Tectimicrobiota group</taxon>
        <taxon>Candidatus Tectimicrobiota</taxon>
        <taxon>Candidatus Entotheonellia</taxon>
        <taxon>Candidatus Entotheonellales</taxon>
        <taxon>Candidatus Entotheonellaceae</taxon>
        <taxon>Candidatus Entotheonella</taxon>
    </lineage>
</organism>
<dbReference type="PANTHER" id="PTHR43820:SF2">
    <property type="entry name" value="ABC TRANSPORTER ATP-BINDING PROTEIN"/>
    <property type="match status" value="1"/>
</dbReference>
<gene>
    <name evidence="7" type="ORF">ETSY1_31205</name>
</gene>
<dbReference type="Gene3D" id="3.40.50.300">
    <property type="entry name" value="P-loop containing nucleotide triphosphate hydrolases"/>
    <property type="match status" value="1"/>
</dbReference>
<name>W4LBG6_ENTF1</name>
<dbReference type="InterPro" id="IPR003593">
    <property type="entry name" value="AAA+_ATPase"/>
</dbReference>
<dbReference type="EMBL" id="AZHW01000932">
    <property type="protein sequence ID" value="ETW95307.1"/>
    <property type="molecule type" value="Genomic_DNA"/>
</dbReference>
<evidence type="ECO:0000256" key="3">
    <source>
        <dbReference type="ARBA" id="ARBA00022741"/>
    </source>
</evidence>
<keyword evidence="8" id="KW-1185">Reference proteome</keyword>
<dbReference type="SUPFAM" id="SSF52540">
    <property type="entry name" value="P-loop containing nucleoside triphosphate hydrolases"/>
    <property type="match status" value="1"/>
</dbReference>
<evidence type="ECO:0000313" key="7">
    <source>
        <dbReference type="EMBL" id="ETW95307.1"/>
    </source>
</evidence>
<feature type="domain" description="ABC transporter" evidence="6">
    <location>
        <begin position="3"/>
        <end position="235"/>
    </location>
</feature>
<accession>W4LBG6</accession>
<dbReference type="SMART" id="SM00382">
    <property type="entry name" value="AAA"/>
    <property type="match status" value="1"/>
</dbReference>
<evidence type="ECO:0000256" key="5">
    <source>
        <dbReference type="ARBA" id="ARBA00022970"/>
    </source>
</evidence>
<sequence>MILEVEDIYTSYGLSQILFGISLQVDEGECVSLLGRNGVGKTTTLRSIMGLTAPRQGSVRFRAKDITGRPAYQIARLGVGFVPEERRIFPDLSVRENLEVGRKAPTTPHAMEWSVERVYEIFPVLERLNDRKGGYLSGGEQQMLTVGRTLMGNPDLLLLDEPSEGLAPLVVRDLSEQIHRLKESGLTILLCEQNAKFATALSDRAYVLEKGQVRFSGTIEDLQQNEEVRQQYLSI</sequence>
<reference evidence="7 8" key="1">
    <citation type="journal article" date="2014" name="Nature">
        <title>An environmental bacterial taxon with a large and distinct metabolic repertoire.</title>
        <authorList>
            <person name="Wilson M.C."/>
            <person name="Mori T."/>
            <person name="Ruckert C."/>
            <person name="Uria A.R."/>
            <person name="Helf M.J."/>
            <person name="Takada K."/>
            <person name="Gernert C."/>
            <person name="Steffens U.A."/>
            <person name="Heycke N."/>
            <person name="Schmitt S."/>
            <person name="Rinke C."/>
            <person name="Helfrich E.J."/>
            <person name="Brachmann A.O."/>
            <person name="Gurgui C."/>
            <person name="Wakimoto T."/>
            <person name="Kracht M."/>
            <person name="Crusemann M."/>
            <person name="Hentschel U."/>
            <person name="Abe I."/>
            <person name="Matsunaga S."/>
            <person name="Kalinowski J."/>
            <person name="Takeyama H."/>
            <person name="Piel J."/>
        </authorList>
    </citation>
    <scope>NUCLEOTIDE SEQUENCE [LARGE SCALE GENOMIC DNA]</scope>
    <source>
        <strain evidence="8">TSY1</strain>
    </source>
</reference>
<dbReference type="InterPro" id="IPR003439">
    <property type="entry name" value="ABC_transporter-like_ATP-bd"/>
</dbReference>
<evidence type="ECO:0000256" key="1">
    <source>
        <dbReference type="ARBA" id="ARBA00005417"/>
    </source>
</evidence>
<dbReference type="GO" id="GO:0005524">
    <property type="term" value="F:ATP binding"/>
    <property type="evidence" value="ECO:0007669"/>
    <property type="project" value="UniProtKB-KW"/>
</dbReference>
<dbReference type="PATRIC" id="fig|1429438.4.peg.5928"/>
<dbReference type="PROSITE" id="PS00211">
    <property type="entry name" value="ABC_TRANSPORTER_1"/>
    <property type="match status" value="1"/>
</dbReference>
<evidence type="ECO:0000256" key="2">
    <source>
        <dbReference type="ARBA" id="ARBA00022448"/>
    </source>
</evidence>
<dbReference type="InterPro" id="IPR052156">
    <property type="entry name" value="BCAA_Transport_ATP-bd_LivF"/>
</dbReference>
<dbReference type="PANTHER" id="PTHR43820">
    <property type="entry name" value="HIGH-AFFINITY BRANCHED-CHAIN AMINO ACID TRANSPORT ATP-BINDING PROTEIN LIVF"/>
    <property type="match status" value="1"/>
</dbReference>
<dbReference type="GO" id="GO:0015807">
    <property type="term" value="P:L-amino acid transport"/>
    <property type="evidence" value="ECO:0007669"/>
    <property type="project" value="TreeGrafter"/>
</dbReference>
<dbReference type="InterPro" id="IPR027417">
    <property type="entry name" value="P-loop_NTPase"/>
</dbReference>
<dbReference type="InterPro" id="IPR017871">
    <property type="entry name" value="ABC_transporter-like_CS"/>
</dbReference>
<dbReference type="HOGENOM" id="CLU_000604_1_2_7"/>
<keyword evidence="5" id="KW-0029">Amino-acid transport</keyword>
<dbReference type="GO" id="GO:0015658">
    <property type="term" value="F:branched-chain amino acid transmembrane transporter activity"/>
    <property type="evidence" value="ECO:0007669"/>
    <property type="project" value="TreeGrafter"/>
</dbReference>
<evidence type="ECO:0000313" key="8">
    <source>
        <dbReference type="Proteomes" id="UP000019141"/>
    </source>
</evidence>
<dbReference type="Proteomes" id="UP000019141">
    <property type="component" value="Unassembled WGS sequence"/>
</dbReference>
<evidence type="ECO:0000256" key="4">
    <source>
        <dbReference type="ARBA" id="ARBA00022840"/>
    </source>
</evidence>
<dbReference type="Pfam" id="PF00005">
    <property type="entry name" value="ABC_tran"/>
    <property type="match status" value="1"/>
</dbReference>
<protein>
    <submittedName>
        <fullName evidence="7">ABC transporter</fullName>
    </submittedName>
</protein>
<comment type="similarity">
    <text evidence="1">Belongs to the ABC transporter superfamily.</text>
</comment>
<dbReference type="PROSITE" id="PS50893">
    <property type="entry name" value="ABC_TRANSPORTER_2"/>
    <property type="match status" value="1"/>
</dbReference>
<dbReference type="CDD" id="cd03224">
    <property type="entry name" value="ABC_TM1139_LivF_branched"/>
    <property type="match status" value="1"/>
</dbReference>
<proteinExistence type="inferred from homology"/>
<comment type="caution">
    <text evidence="7">The sequence shown here is derived from an EMBL/GenBank/DDBJ whole genome shotgun (WGS) entry which is preliminary data.</text>
</comment>